<comment type="caution">
    <text evidence="8">The sequence shown here is derived from an EMBL/GenBank/DDBJ whole genome shotgun (WGS) entry which is preliminary data.</text>
</comment>
<dbReference type="PANTHER" id="PTHR42770">
    <property type="entry name" value="AMINO ACID TRANSPORTER-RELATED"/>
    <property type="match status" value="1"/>
</dbReference>
<feature type="transmembrane region" description="Helical" evidence="7">
    <location>
        <begin position="220"/>
        <end position="238"/>
    </location>
</feature>
<evidence type="ECO:0000256" key="3">
    <source>
        <dbReference type="ARBA" id="ARBA00022692"/>
    </source>
</evidence>
<feature type="transmembrane region" description="Helical" evidence="7">
    <location>
        <begin position="180"/>
        <end position="200"/>
    </location>
</feature>
<evidence type="ECO:0000256" key="4">
    <source>
        <dbReference type="ARBA" id="ARBA00022989"/>
    </source>
</evidence>
<evidence type="ECO:0000256" key="2">
    <source>
        <dbReference type="ARBA" id="ARBA00022475"/>
    </source>
</evidence>
<evidence type="ECO:0000256" key="5">
    <source>
        <dbReference type="ARBA" id="ARBA00023136"/>
    </source>
</evidence>
<evidence type="ECO:0000256" key="6">
    <source>
        <dbReference type="SAM" id="MobiDB-lite"/>
    </source>
</evidence>
<keyword evidence="9" id="KW-1185">Reference proteome</keyword>
<evidence type="ECO:0000256" key="7">
    <source>
        <dbReference type="SAM" id="Phobius"/>
    </source>
</evidence>
<keyword evidence="3 7" id="KW-0812">Transmembrane</keyword>
<keyword evidence="5 7" id="KW-0472">Membrane</keyword>
<reference evidence="8" key="1">
    <citation type="submission" date="2022-06" db="EMBL/GenBank/DDBJ databases">
        <title>Draft genome sequence of Streptomyces sp. RB6PN25 isolated from peat swamp forest in Thailand.</title>
        <authorList>
            <person name="Duangmal K."/>
            <person name="Klaysubun C."/>
        </authorList>
    </citation>
    <scope>NUCLEOTIDE SEQUENCE</scope>
    <source>
        <strain evidence="8">RB6PN25</strain>
    </source>
</reference>
<feature type="transmembrane region" description="Helical" evidence="7">
    <location>
        <begin position="67"/>
        <end position="100"/>
    </location>
</feature>
<dbReference type="PIRSF" id="PIRSF006060">
    <property type="entry name" value="AA_transporter"/>
    <property type="match status" value="1"/>
</dbReference>
<dbReference type="Proteomes" id="UP001057702">
    <property type="component" value="Unassembled WGS sequence"/>
</dbReference>
<feature type="transmembrane region" description="Helical" evidence="7">
    <location>
        <begin position="259"/>
        <end position="281"/>
    </location>
</feature>
<dbReference type="Gene3D" id="1.20.1740.10">
    <property type="entry name" value="Amino acid/polyamine transporter I"/>
    <property type="match status" value="1"/>
</dbReference>
<feature type="transmembrane region" description="Helical" evidence="7">
    <location>
        <begin position="112"/>
        <end position="140"/>
    </location>
</feature>
<feature type="region of interest" description="Disordered" evidence="6">
    <location>
        <begin position="1"/>
        <end position="28"/>
    </location>
</feature>
<feature type="transmembrane region" description="Helical" evidence="7">
    <location>
        <begin position="39"/>
        <end position="61"/>
    </location>
</feature>
<proteinExistence type="predicted"/>
<feature type="transmembrane region" description="Helical" evidence="7">
    <location>
        <begin position="152"/>
        <end position="168"/>
    </location>
</feature>
<name>A0ABT1PQT5_9ACTN</name>
<dbReference type="InterPro" id="IPR002293">
    <property type="entry name" value="AA/rel_permease1"/>
</dbReference>
<evidence type="ECO:0000256" key="1">
    <source>
        <dbReference type="ARBA" id="ARBA00004651"/>
    </source>
</evidence>
<sequence length="501" mass="53303">MTEPEPPAAVESARTNPSADAPPGSGGLERRITAFQATALNMAGMVGIGPFITIPLMVSTFGGPQAIVGFAAGALLALCDGLGWAELSAAMPGAGGAYIYHREAFQYRTGKLMPFMIIWTTVLGLPLVVSTGVIGIVQYLGFLWPSMTTTEGTLVGLAVIAFTMLLLWRRVGSVARLTVVMWAVMVVAVAAVLVAAFVRFDPSRAFTYPPGAFDVGSGHFWSGVAGGLGIAVYDYMGYNNAAVMGAEVARPGRSLPKATVASIIGVMGIYLLLQIGALGALDWHRMLDPDSTASKSVASAVVANAWGPATANAVTVLILVTAFASVFVGTLTASRTPYQAALDGLFLRSFARLHPRHRFPLVGQLAMGLIMAAGFLVGRYADLNVLIQLLVTAGLLVGSSGSVSQTLALFVLRRRQPALERPYRMWLYPLPALVALVTWLFMFAAADHDAPGAHPVEWSVAWLLAGCAAFLAWSRRERVWPFGTKSIEERYLVRQERARSS</sequence>
<feature type="transmembrane region" description="Helical" evidence="7">
    <location>
        <begin position="359"/>
        <end position="381"/>
    </location>
</feature>
<evidence type="ECO:0000313" key="8">
    <source>
        <dbReference type="EMBL" id="MCQ4080040.1"/>
    </source>
</evidence>
<dbReference type="RefSeq" id="WP_255918901.1">
    <property type="nucleotide sequence ID" value="NZ_JANFNG010000002.1"/>
</dbReference>
<dbReference type="PANTHER" id="PTHR42770:SF7">
    <property type="entry name" value="MEMBRANE PROTEIN"/>
    <property type="match status" value="1"/>
</dbReference>
<keyword evidence="2" id="KW-1003">Cell membrane</keyword>
<feature type="transmembrane region" description="Helical" evidence="7">
    <location>
        <begin position="387"/>
        <end position="413"/>
    </location>
</feature>
<dbReference type="EMBL" id="JANFNG010000002">
    <property type="protein sequence ID" value="MCQ4080040.1"/>
    <property type="molecule type" value="Genomic_DNA"/>
</dbReference>
<protein>
    <submittedName>
        <fullName evidence="8">APC family permease</fullName>
    </submittedName>
</protein>
<feature type="transmembrane region" description="Helical" evidence="7">
    <location>
        <begin position="458"/>
        <end position="474"/>
    </location>
</feature>
<keyword evidence="4 7" id="KW-1133">Transmembrane helix</keyword>
<organism evidence="8 9">
    <name type="scientific">Streptomyces humicola</name>
    <dbReference type="NCBI Taxonomy" id="2953240"/>
    <lineage>
        <taxon>Bacteria</taxon>
        <taxon>Bacillati</taxon>
        <taxon>Actinomycetota</taxon>
        <taxon>Actinomycetes</taxon>
        <taxon>Kitasatosporales</taxon>
        <taxon>Streptomycetaceae</taxon>
        <taxon>Streptomyces</taxon>
    </lineage>
</organism>
<dbReference type="Pfam" id="PF13520">
    <property type="entry name" value="AA_permease_2"/>
    <property type="match status" value="1"/>
</dbReference>
<feature type="transmembrane region" description="Helical" evidence="7">
    <location>
        <begin position="316"/>
        <end position="338"/>
    </location>
</feature>
<accession>A0ABT1PQT5</accession>
<dbReference type="InterPro" id="IPR050367">
    <property type="entry name" value="APC_superfamily"/>
</dbReference>
<gene>
    <name evidence="8" type="ORF">NGB36_05390</name>
</gene>
<evidence type="ECO:0000313" key="9">
    <source>
        <dbReference type="Proteomes" id="UP001057702"/>
    </source>
</evidence>
<feature type="transmembrane region" description="Helical" evidence="7">
    <location>
        <begin position="425"/>
        <end position="446"/>
    </location>
</feature>
<comment type="subcellular location">
    <subcellularLocation>
        <location evidence="1">Cell membrane</location>
        <topology evidence="1">Multi-pass membrane protein</topology>
    </subcellularLocation>
</comment>